<keyword evidence="2 3" id="KW-0186">Copper</keyword>
<evidence type="ECO:0000313" key="5">
    <source>
        <dbReference type="EMBL" id="SFL12523.1"/>
    </source>
</evidence>
<dbReference type="Pfam" id="PF02630">
    <property type="entry name" value="SCO1-SenC"/>
    <property type="match status" value="1"/>
</dbReference>
<evidence type="ECO:0000256" key="3">
    <source>
        <dbReference type="PIRSR" id="PIRSR603782-1"/>
    </source>
</evidence>
<keyword evidence="4" id="KW-1015">Disulfide bond</keyword>
<dbReference type="Gene3D" id="3.40.30.10">
    <property type="entry name" value="Glutaredoxin"/>
    <property type="match status" value="1"/>
</dbReference>
<sequence>MKRLTAILAGSATLALLGATFLVTMGRNSAESCFTSTAAGADIGGPFTLVNGAGETVTDADVITEPALIYFGYSFCPDVCPIDNARNAQAVDLLAEAGHSVTPVFITIDPARDTPQVMGDYVQNFSDKMIGLTGSDAQVKAAADAYRVFYSKGDDDPDYYLMNHSVFTYLMMPDTGFASFFRREESPEQVADQVACAIGAS</sequence>
<feature type="disulfide bond" description="Redox-active" evidence="4">
    <location>
        <begin position="76"/>
        <end position="80"/>
    </location>
</feature>
<keyword evidence="3" id="KW-0479">Metal-binding</keyword>
<dbReference type="STRING" id="195913.SAMN04488004_10890"/>
<dbReference type="AlphaFoldDB" id="A0A1I4F4Z8"/>
<accession>A0A1I4F4Z8</accession>
<name>A0A1I4F4Z8_9RHOB</name>
<reference evidence="5 6" key="1">
    <citation type="submission" date="2016-10" db="EMBL/GenBank/DDBJ databases">
        <authorList>
            <person name="de Groot N.N."/>
        </authorList>
    </citation>
    <scope>NUCLEOTIDE SEQUENCE [LARGE SCALE GENOMIC DNA]</scope>
    <source>
        <strain evidence="5 6">DSM 16199</strain>
    </source>
</reference>
<proteinExistence type="inferred from homology"/>
<dbReference type="PANTHER" id="PTHR12151:SF25">
    <property type="entry name" value="LINALOOL DEHYDRATASE_ISOMERASE DOMAIN-CONTAINING PROTEIN"/>
    <property type="match status" value="1"/>
</dbReference>
<dbReference type="GeneID" id="97892751"/>
<feature type="binding site" evidence="3">
    <location>
        <position position="80"/>
    </location>
    <ligand>
        <name>Cu cation</name>
        <dbReference type="ChEBI" id="CHEBI:23378"/>
    </ligand>
</feature>
<dbReference type="EMBL" id="FOTF01000008">
    <property type="protein sequence ID" value="SFL12523.1"/>
    <property type="molecule type" value="Genomic_DNA"/>
</dbReference>
<dbReference type="RefSeq" id="WP_090188822.1">
    <property type="nucleotide sequence ID" value="NZ_CP072994.1"/>
</dbReference>
<comment type="similarity">
    <text evidence="1">Belongs to the SCO1/2 family.</text>
</comment>
<dbReference type="GO" id="GO:0046872">
    <property type="term" value="F:metal ion binding"/>
    <property type="evidence" value="ECO:0007669"/>
    <property type="project" value="UniProtKB-KW"/>
</dbReference>
<dbReference type="SUPFAM" id="SSF52833">
    <property type="entry name" value="Thioredoxin-like"/>
    <property type="match status" value="1"/>
</dbReference>
<feature type="binding site" evidence="3">
    <location>
        <position position="76"/>
    </location>
    <ligand>
        <name>Cu cation</name>
        <dbReference type="ChEBI" id="CHEBI:23378"/>
    </ligand>
</feature>
<dbReference type="InterPro" id="IPR003782">
    <property type="entry name" value="SCO1/SenC"/>
</dbReference>
<dbReference type="CDD" id="cd02968">
    <property type="entry name" value="SCO"/>
    <property type="match status" value="1"/>
</dbReference>
<evidence type="ECO:0000256" key="2">
    <source>
        <dbReference type="ARBA" id="ARBA00023008"/>
    </source>
</evidence>
<organism evidence="5 6">
    <name type="scientific">Loktanella salsilacus</name>
    <dbReference type="NCBI Taxonomy" id="195913"/>
    <lineage>
        <taxon>Bacteria</taxon>
        <taxon>Pseudomonadati</taxon>
        <taxon>Pseudomonadota</taxon>
        <taxon>Alphaproteobacteria</taxon>
        <taxon>Rhodobacterales</taxon>
        <taxon>Roseobacteraceae</taxon>
        <taxon>Loktanella</taxon>
    </lineage>
</organism>
<dbReference type="Proteomes" id="UP000199550">
    <property type="component" value="Unassembled WGS sequence"/>
</dbReference>
<evidence type="ECO:0000256" key="1">
    <source>
        <dbReference type="ARBA" id="ARBA00010996"/>
    </source>
</evidence>
<dbReference type="InterPro" id="IPR036249">
    <property type="entry name" value="Thioredoxin-like_sf"/>
</dbReference>
<dbReference type="OrthoDB" id="9790194at2"/>
<feature type="binding site" evidence="3">
    <location>
        <position position="164"/>
    </location>
    <ligand>
        <name>Cu cation</name>
        <dbReference type="ChEBI" id="CHEBI:23378"/>
    </ligand>
</feature>
<evidence type="ECO:0000256" key="4">
    <source>
        <dbReference type="PIRSR" id="PIRSR603782-2"/>
    </source>
</evidence>
<keyword evidence="6" id="KW-1185">Reference proteome</keyword>
<protein>
    <submittedName>
        <fullName evidence="5">Protein SCO1/2</fullName>
    </submittedName>
</protein>
<gene>
    <name evidence="5" type="ORF">SAMN04488004_10890</name>
</gene>
<dbReference type="FunFam" id="3.40.30.10:FF:000013">
    <property type="entry name" value="Blast:Protein SCO1 homolog, mitochondrial"/>
    <property type="match status" value="1"/>
</dbReference>
<evidence type="ECO:0000313" key="6">
    <source>
        <dbReference type="Proteomes" id="UP000199550"/>
    </source>
</evidence>
<dbReference type="PANTHER" id="PTHR12151">
    <property type="entry name" value="ELECTRON TRANSPORT PROTIN SCO1/SENC FAMILY MEMBER"/>
    <property type="match status" value="1"/>
</dbReference>